<dbReference type="Pfam" id="PF07651">
    <property type="entry name" value="ANTH"/>
    <property type="match status" value="1"/>
</dbReference>
<sequence length="122" mass="14242">MNILIDHVVTISNLIFIQYFSQVVVKTLIVIHRVLRDGDPSFKEELLRCSQRGQIFQLSNFKDDSSHLGWDCSAWVRTYALFLEERLECFRTMKNDIVAERSTKPSVGISKVHFVSHLHIFM</sequence>
<keyword evidence="4" id="KW-0968">Cytoplasmic vesicle</keyword>
<dbReference type="GO" id="GO:0072583">
    <property type="term" value="P:clathrin-dependent endocytosis"/>
    <property type="evidence" value="ECO:0007669"/>
    <property type="project" value="InterPro"/>
</dbReference>
<dbReference type="GO" id="GO:0005794">
    <property type="term" value="C:Golgi apparatus"/>
    <property type="evidence" value="ECO:0007669"/>
    <property type="project" value="UniProtKB-SubCell"/>
</dbReference>
<reference evidence="6" key="2">
    <citation type="submission" date="2019-01" db="UniProtKB">
        <authorList>
            <consortium name="EnsemblPlants"/>
        </authorList>
    </citation>
    <scope>IDENTIFICATION</scope>
    <source>
        <strain evidence="6">cv. Heinz 1706</strain>
    </source>
</reference>
<feature type="domain" description="ENTH" evidence="5">
    <location>
        <begin position="1"/>
        <end position="97"/>
    </location>
</feature>
<dbReference type="GO" id="GO:0005543">
    <property type="term" value="F:phospholipid binding"/>
    <property type="evidence" value="ECO:0007669"/>
    <property type="project" value="InterPro"/>
</dbReference>
<dbReference type="PROSITE" id="PS50942">
    <property type="entry name" value="ENTH"/>
    <property type="match status" value="1"/>
</dbReference>
<dbReference type="InParanoid" id="A0A3Q7J5X4"/>
<dbReference type="Gramene" id="Solyc12g017430.2.1">
    <property type="protein sequence ID" value="Solyc12g017430.2.1"/>
    <property type="gene ID" value="Solyc12g017430.2"/>
</dbReference>
<dbReference type="GO" id="GO:0048268">
    <property type="term" value="P:clathrin coat assembly"/>
    <property type="evidence" value="ECO:0007669"/>
    <property type="project" value="InterPro"/>
</dbReference>
<evidence type="ECO:0000256" key="3">
    <source>
        <dbReference type="ARBA" id="ARBA00023034"/>
    </source>
</evidence>
<evidence type="ECO:0000313" key="6">
    <source>
        <dbReference type="EnsemblPlants" id="Solyc12g017430.2.1"/>
    </source>
</evidence>
<dbReference type="AlphaFoldDB" id="A0A3Q7J5X4"/>
<dbReference type="InterPro" id="IPR011417">
    <property type="entry name" value="ANTH_dom"/>
</dbReference>
<accession>A0A3Q7J5X4</accession>
<dbReference type="PANTHER" id="PTHR22951:SF5">
    <property type="entry name" value="PHOSPHATIDYLINOSITOL-BINDING CLATHRIN ASSEMBLY PROTEIN LAP"/>
    <property type="match status" value="1"/>
</dbReference>
<dbReference type="SUPFAM" id="SSF48464">
    <property type="entry name" value="ENTH/VHS domain"/>
    <property type="match status" value="1"/>
</dbReference>
<dbReference type="SMART" id="SM00273">
    <property type="entry name" value="ENTH"/>
    <property type="match status" value="1"/>
</dbReference>
<dbReference type="PaxDb" id="4081-Solyc12g017440.1.1"/>
<dbReference type="InterPro" id="IPR013809">
    <property type="entry name" value="ENTH"/>
</dbReference>
<organism evidence="6">
    <name type="scientific">Solanum lycopersicum</name>
    <name type="common">Tomato</name>
    <name type="synonym">Lycopersicon esculentum</name>
    <dbReference type="NCBI Taxonomy" id="4081"/>
    <lineage>
        <taxon>Eukaryota</taxon>
        <taxon>Viridiplantae</taxon>
        <taxon>Streptophyta</taxon>
        <taxon>Embryophyta</taxon>
        <taxon>Tracheophyta</taxon>
        <taxon>Spermatophyta</taxon>
        <taxon>Magnoliopsida</taxon>
        <taxon>eudicotyledons</taxon>
        <taxon>Gunneridae</taxon>
        <taxon>Pentapetalae</taxon>
        <taxon>asterids</taxon>
        <taxon>lamiids</taxon>
        <taxon>Solanales</taxon>
        <taxon>Solanaceae</taxon>
        <taxon>Solanoideae</taxon>
        <taxon>Solaneae</taxon>
        <taxon>Solanum</taxon>
        <taxon>Solanum subgen. Lycopersicon</taxon>
    </lineage>
</organism>
<dbReference type="OMA" id="DSSHLGW"/>
<dbReference type="Gene3D" id="1.25.40.90">
    <property type="match status" value="1"/>
</dbReference>
<evidence type="ECO:0000256" key="2">
    <source>
        <dbReference type="ARBA" id="ARBA00004555"/>
    </source>
</evidence>
<keyword evidence="7" id="KW-1185">Reference proteome</keyword>
<evidence type="ECO:0000313" key="7">
    <source>
        <dbReference type="Proteomes" id="UP000004994"/>
    </source>
</evidence>
<protein>
    <recommendedName>
        <fullName evidence="5">ENTH domain-containing protein</fullName>
    </recommendedName>
</protein>
<comment type="subcellular location">
    <subcellularLocation>
        <location evidence="1">Cytoplasmic vesicle</location>
        <location evidence="1">Clathrin-coated vesicle</location>
    </subcellularLocation>
    <subcellularLocation>
        <location evidence="2">Golgi apparatus</location>
    </subcellularLocation>
</comment>
<dbReference type="InterPro" id="IPR045192">
    <property type="entry name" value="AP180-like"/>
</dbReference>
<dbReference type="GO" id="GO:0030136">
    <property type="term" value="C:clathrin-coated vesicle"/>
    <property type="evidence" value="ECO:0007669"/>
    <property type="project" value="UniProtKB-SubCell"/>
</dbReference>
<evidence type="ECO:0000256" key="1">
    <source>
        <dbReference type="ARBA" id="ARBA00004132"/>
    </source>
</evidence>
<dbReference type="InterPro" id="IPR008942">
    <property type="entry name" value="ENTH_VHS"/>
</dbReference>
<proteinExistence type="predicted"/>
<dbReference type="PANTHER" id="PTHR22951">
    <property type="entry name" value="CLATHRIN ASSEMBLY PROTEIN"/>
    <property type="match status" value="1"/>
</dbReference>
<dbReference type="STRING" id="4081.A0A3Q7J5X4"/>
<reference evidence="6" key="1">
    <citation type="journal article" date="2012" name="Nature">
        <title>The tomato genome sequence provides insights into fleshy fruit evolution.</title>
        <authorList>
            <consortium name="Tomato Genome Consortium"/>
        </authorList>
    </citation>
    <scope>NUCLEOTIDE SEQUENCE [LARGE SCALE GENOMIC DNA]</scope>
    <source>
        <strain evidence="6">cv. Heinz 1706</strain>
    </source>
</reference>
<dbReference type="EnsemblPlants" id="Solyc12g017430.2.1">
    <property type="protein sequence ID" value="Solyc12g017430.2.1"/>
    <property type="gene ID" value="Solyc12g017430.2"/>
</dbReference>
<evidence type="ECO:0000256" key="4">
    <source>
        <dbReference type="ARBA" id="ARBA00023329"/>
    </source>
</evidence>
<keyword evidence="3" id="KW-0333">Golgi apparatus</keyword>
<evidence type="ECO:0000259" key="5">
    <source>
        <dbReference type="PROSITE" id="PS50942"/>
    </source>
</evidence>
<name>A0A3Q7J5X4_SOLLC</name>
<dbReference type="Proteomes" id="UP000004994">
    <property type="component" value="Chromosome 12"/>
</dbReference>